<dbReference type="AlphaFoldDB" id="A0A0A9GZW2"/>
<protein>
    <submittedName>
        <fullName evidence="2">Uncharacterized protein</fullName>
    </submittedName>
</protein>
<evidence type="ECO:0000256" key="1">
    <source>
        <dbReference type="SAM" id="MobiDB-lite"/>
    </source>
</evidence>
<organism evidence="2">
    <name type="scientific">Arundo donax</name>
    <name type="common">Giant reed</name>
    <name type="synonym">Donax arundinaceus</name>
    <dbReference type="NCBI Taxonomy" id="35708"/>
    <lineage>
        <taxon>Eukaryota</taxon>
        <taxon>Viridiplantae</taxon>
        <taxon>Streptophyta</taxon>
        <taxon>Embryophyta</taxon>
        <taxon>Tracheophyta</taxon>
        <taxon>Spermatophyta</taxon>
        <taxon>Magnoliopsida</taxon>
        <taxon>Liliopsida</taxon>
        <taxon>Poales</taxon>
        <taxon>Poaceae</taxon>
        <taxon>PACMAD clade</taxon>
        <taxon>Arundinoideae</taxon>
        <taxon>Arundineae</taxon>
        <taxon>Arundo</taxon>
    </lineage>
</organism>
<feature type="compositionally biased region" description="Basic and acidic residues" evidence="1">
    <location>
        <begin position="15"/>
        <end position="24"/>
    </location>
</feature>
<name>A0A0A9GZW2_ARUDO</name>
<sequence>MKKSRSRRPYIAKEALMRNVERDR</sequence>
<reference evidence="2" key="2">
    <citation type="journal article" date="2015" name="Data Brief">
        <title>Shoot transcriptome of the giant reed, Arundo donax.</title>
        <authorList>
            <person name="Barrero R.A."/>
            <person name="Guerrero F.D."/>
            <person name="Moolhuijzen P."/>
            <person name="Goolsby J.A."/>
            <person name="Tidwell J."/>
            <person name="Bellgard S.E."/>
            <person name="Bellgard M.I."/>
        </authorList>
    </citation>
    <scope>NUCLEOTIDE SEQUENCE</scope>
    <source>
        <tissue evidence="2">Shoot tissue taken approximately 20 cm above the soil surface</tissue>
    </source>
</reference>
<feature type="compositionally biased region" description="Basic residues" evidence="1">
    <location>
        <begin position="1"/>
        <end position="10"/>
    </location>
</feature>
<reference evidence="2" key="1">
    <citation type="submission" date="2014-09" db="EMBL/GenBank/DDBJ databases">
        <authorList>
            <person name="Magalhaes I.L.F."/>
            <person name="Oliveira U."/>
            <person name="Santos F.R."/>
            <person name="Vidigal T.H.D.A."/>
            <person name="Brescovit A.D."/>
            <person name="Santos A.J."/>
        </authorList>
    </citation>
    <scope>NUCLEOTIDE SEQUENCE</scope>
    <source>
        <tissue evidence="2">Shoot tissue taken approximately 20 cm above the soil surface</tissue>
    </source>
</reference>
<feature type="region of interest" description="Disordered" evidence="1">
    <location>
        <begin position="1"/>
        <end position="24"/>
    </location>
</feature>
<dbReference type="EMBL" id="GBRH01169800">
    <property type="protein sequence ID" value="JAE28096.1"/>
    <property type="molecule type" value="Transcribed_RNA"/>
</dbReference>
<evidence type="ECO:0000313" key="2">
    <source>
        <dbReference type="EMBL" id="JAE28096.1"/>
    </source>
</evidence>
<proteinExistence type="predicted"/>
<accession>A0A0A9GZW2</accession>